<protein>
    <recommendedName>
        <fullName evidence="15">Leucine-rich repeat-containing N-terminal plant-type domain-containing protein</fullName>
    </recommendedName>
</protein>
<evidence type="ECO:0000256" key="4">
    <source>
        <dbReference type="ARBA" id="ARBA00022614"/>
    </source>
</evidence>
<keyword evidence="6" id="KW-0732">Signal</keyword>
<dbReference type="EMBL" id="JAAWWB010000010">
    <property type="protein sequence ID" value="KAG6773095.1"/>
    <property type="molecule type" value="Genomic_DNA"/>
</dbReference>
<keyword evidence="11" id="KW-0325">Glycoprotein</keyword>
<dbReference type="AlphaFoldDB" id="A0A8X8A243"/>
<keyword evidence="8 12" id="KW-1133">Transmembrane helix</keyword>
<evidence type="ECO:0000256" key="9">
    <source>
        <dbReference type="ARBA" id="ARBA00023136"/>
    </source>
</evidence>
<reference evidence="13" key="1">
    <citation type="journal article" date="2020" name="bioRxiv">
        <title>Hybrid origin of Populus tomentosa Carr. identified through genome sequencing and phylogenomic analysis.</title>
        <authorList>
            <person name="An X."/>
            <person name="Gao K."/>
            <person name="Chen Z."/>
            <person name="Li J."/>
            <person name="Yang X."/>
            <person name="Yang X."/>
            <person name="Zhou J."/>
            <person name="Guo T."/>
            <person name="Zhao T."/>
            <person name="Huang S."/>
            <person name="Miao D."/>
            <person name="Khan W.U."/>
            <person name="Rao P."/>
            <person name="Ye M."/>
            <person name="Lei B."/>
            <person name="Liao W."/>
            <person name="Wang J."/>
            <person name="Ji L."/>
            <person name="Li Y."/>
            <person name="Guo B."/>
            <person name="Mustafa N.S."/>
            <person name="Li S."/>
            <person name="Yun Q."/>
            <person name="Keller S.R."/>
            <person name="Mao J."/>
            <person name="Zhang R."/>
            <person name="Strauss S.H."/>
        </authorList>
    </citation>
    <scope>NUCLEOTIDE SEQUENCE</scope>
    <source>
        <strain evidence="13">GM15</strain>
        <tissue evidence="13">Leaf</tissue>
    </source>
</reference>
<keyword evidence="14" id="KW-1185">Reference proteome</keyword>
<keyword evidence="5 12" id="KW-0812">Transmembrane</keyword>
<evidence type="ECO:0000256" key="12">
    <source>
        <dbReference type="SAM" id="Phobius"/>
    </source>
</evidence>
<keyword evidence="3" id="KW-1003">Cell membrane</keyword>
<dbReference type="InterPro" id="IPR051502">
    <property type="entry name" value="RLP_Defense_Trigger"/>
</dbReference>
<organism evidence="13 14">
    <name type="scientific">Populus tomentosa</name>
    <name type="common">Chinese white poplar</name>
    <dbReference type="NCBI Taxonomy" id="118781"/>
    <lineage>
        <taxon>Eukaryota</taxon>
        <taxon>Viridiplantae</taxon>
        <taxon>Streptophyta</taxon>
        <taxon>Embryophyta</taxon>
        <taxon>Tracheophyta</taxon>
        <taxon>Spermatophyta</taxon>
        <taxon>Magnoliopsida</taxon>
        <taxon>eudicotyledons</taxon>
        <taxon>Gunneridae</taxon>
        <taxon>Pentapetalae</taxon>
        <taxon>rosids</taxon>
        <taxon>fabids</taxon>
        <taxon>Malpighiales</taxon>
        <taxon>Salicaceae</taxon>
        <taxon>Saliceae</taxon>
        <taxon>Populus</taxon>
    </lineage>
</organism>
<gene>
    <name evidence="13" type="ORF">POTOM_020349</name>
</gene>
<evidence type="ECO:0000256" key="11">
    <source>
        <dbReference type="ARBA" id="ARBA00023180"/>
    </source>
</evidence>
<accession>A0A8X8A243</accession>
<dbReference type="SMART" id="SM00369">
    <property type="entry name" value="LRR_TYP"/>
    <property type="match status" value="10"/>
</dbReference>
<dbReference type="Pfam" id="PF13516">
    <property type="entry name" value="LRR_6"/>
    <property type="match status" value="1"/>
</dbReference>
<dbReference type="FunFam" id="3.80.10.10:FF:000111">
    <property type="entry name" value="LRR receptor-like serine/threonine-protein kinase ERECTA"/>
    <property type="match status" value="1"/>
</dbReference>
<dbReference type="OrthoDB" id="827707at2759"/>
<dbReference type="SMART" id="SM00365">
    <property type="entry name" value="LRR_SD22"/>
    <property type="match status" value="7"/>
</dbReference>
<dbReference type="Pfam" id="PF00560">
    <property type="entry name" value="LRR_1"/>
    <property type="match status" value="7"/>
</dbReference>
<evidence type="ECO:0000256" key="6">
    <source>
        <dbReference type="ARBA" id="ARBA00022729"/>
    </source>
</evidence>
<dbReference type="PANTHER" id="PTHR48062:SF21">
    <property type="entry name" value="RECEPTOR-LIKE PROTEIN 12"/>
    <property type="match status" value="1"/>
</dbReference>
<evidence type="ECO:0000313" key="13">
    <source>
        <dbReference type="EMBL" id="KAG6773095.1"/>
    </source>
</evidence>
<dbReference type="GO" id="GO:0005886">
    <property type="term" value="C:plasma membrane"/>
    <property type="evidence" value="ECO:0007669"/>
    <property type="project" value="UniProtKB-SubCell"/>
</dbReference>
<dbReference type="InterPro" id="IPR001611">
    <property type="entry name" value="Leu-rich_rpt"/>
</dbReference>
<evidence type="ECO:0008006" key="15">
    <source>
        <dbReference type="Google" id="ProtNLM"/>
    </source>
</evidence>
<dbReference type="Proteomes" id="UP000886885">
    <property type="component" value="Chromosome 5D"/>
</dbReference>
<evidence type="ECO:0000256" key="2">
    <source>
        <dbReference type="ARBA" id="ARBA00009592"/>
    </source>
</evidence>
<keyword evidence="7" id="KW-0677">Repeat</keyword>
<evidence type="ECO:0000256" key="3">
    <source>
        <dbReference type="ARBA" id="ARBA00022475"/>
    </source>
</evidence>
<comment type="similarity">
    <text evidence="2">Belongs to the RLP family.</text>
</comment>
<evidence type="ECO:0000256" key="7">
    <source>
        <dbReference type="ARBA" id="ARBA00022737"/>
    </source>
</evidence>
<dbReference type="PROSITE" id="PS51450">
    <property type="entry name" value="LRR"/>
    <property type="match status" value="1"/>
</dbReference>
<evidence type="ECO:0000256" key="8">
    <source>
        <dbReference type="ARBA" id="ARBA00022989"/>
    </source>
</evidence>
<proteinExistence type="inferred from homology"/>
<keyword evidence="9 12" id="KW-0472">Membrane</keyword>
<evidence type="ECO:0000256" key="10">
    <source>
        <dbReference type="ARBA" id="ARBA00023170"/>
    </source>
</evidence>
<feature type="transmembrane region" description="Helical" evidence="12">
    <location>
        <begin position="969"/>
        <end position="990"/>
    </location>
</feature>
<dbReference type="Pfam" id="PF13855">
    <property type="entry name" value="LRR_8"/>
    <property type="match status" value="1"/>
</dbReference>
<comment type="caution">
    <text evidence="13">The sequence shown here is derived from an EMBL/GenBank/DDBJ whole genome shotgun (WGS) entry which is preliminary data.</text>
</comment>
<dbReference type="InterPro" id="IPR003591">
    <property type="entry name" value="Leu-rich_rpt_typical-subtyp"/>
</dbReference>
<name>A0A8X8A243_POPTO</name>
<sequence>MKIKRSHCCLDEERISLLEIKAWFNHAGAPGSKYLEGWDKEDFNCCNWDPHRVVCDNTTNRVIELHLSFVNYDYRNAVEDLYLNASLFLPFKELEILDLGFNQLVGGFKNQGFQVLASGLRNLKELYLSSNKFNDSILSSLSGFSTLKSLALSNNKFTESTSFNGFQVLASGLRNLEELSLHYNKLNDSILSCLGGFSSLKSLDLSNNMFTGSTGLNGLRKLETLTLYRTDFKESILIESLGALPCLEEVFLDFSSLPASFLRNIGPFSTLKVLSLAGVDFNSTLPAQGWCELKNLEQLCLSGTNLKGVLPPCLGNLSSLQVLDVSYNQLEGNIAFSHLSHLTQLEYLEVSNNYFQVPVSFGSFMNLSNLKFFICDNNELIAAPSFQPLVPKFQLRAFSASNCTPKPLKAGFPNFLQSQHDLMLVDLSHNKFAGEPFPSWLFENNRKLNRLYLRDTSFTGSHLQLPQHPTPNLQTIDMTSNSIHGQIARNICSISPSLKNFMMANNSLTGCIPPCFGNMSSLVYLDLSNNHMSCELLEHNLPTSLWFLKLSNNNFKGRLPLSVFNMTDLYYLFLDGNIFAGQFQSTFSLASSFMWFDISNNRLYGMLPRGIGNSSISSQGIDLSRNHFEGTIPIEYFNSDGLEFLDLSENNLSGSLPLGFNASWLRYVHLYRNQLSGPLPYDFYNLSSLVTLDLGDNNLTGPIPNWIDSLSELSIFVLKSNQFNGKLPHQLCFLRKLSILDLSENNFFGPLPSCLSNLNFTASDDKTLVYTVMVLLENYGIRKDIFGNMAFYLDTKNLFPEISVKISVELTSKKNFYTYEGGILSYLSALDLSCNRFTGEIPTEWEKLSGIYSLNLSQNNLTGLIPSSFSNLKHIESLDLSHNNLNGRIPAQLIEMTFLAVLNVSYNNLSGRTPEMKYQFATFDESSYKGNSLLCGPPLQNSCDKTKSPSVRVPNDSNGDDGLIDMDSFYASFGVFYITVVLTIAAVLCINPHWRRRWFYFIEECIDTCCCFLAINFPKLSRFRR</sequence>
<evidence type="ECO:0000256" key="5">
    <source>
        <dbReference type="ARBA" id="ARBA00022692"/>
    </source>
</evidence>
<evidence type="ECO:0000256" key="1">
    <source>
        <dbReference type="ARBA" id="ARBA00004251"/>
    </source>
</evidence>
<dbReference type="FunFam" id="3.80.10.10:FF:000095">
    <property type="entry name" value="LRR receptor-like serine/threonine-protein kinase GSO1"/>
    <property type="match status" value="1"/>
</dbReference>
<dbReference type="PANTHER" id="PTHR48062">
    <property type="entry name" value="RECEPTOR-LIKE PROTEIN 14"/>
    <property type="match status" value="1"/>
</dbReference>
<evidence type="ECO:0000313" key="14">
    <source>
        <dbReference type="Proteomes" id="UP000886885"/>
    </source>
</evidence>
<comment type="subcellular location">
    <subcellularLocation>
        <location evidence="1">Cell membrane</location>
        <topology evidence="1">Single-pass type I membrane protein</topology>
    </subcellularLocation>
</comment>
<keyword evidence="10" id="KW-0675">Receptor</keyword>
<keyword evidence="4" id="KW-0433">Leucine-rich repeat</keyword>